<keyword evidence="4" id="KW-1185">Reference proteome</keyword>
<dbReference type="PANTHER" id="PTHR18964">
    <property type="entry name" value="ROK (REPRESSOR, ORF, KINASE) FAMILY"/>
    <property type="match status" value="1"/>
</dbReference>
<dbReference type="InterPro" id="IPR043129">
    <property type="entry name" value="ATPase_NBD"/>
</dbReference>
<sequence>MKRADNRKLHMVGLRDVRDINQTVFLHLIRERQPISRAEIAKATGLRAGTVSAIVNRLIREKLVYEGVAGPSSGGRPPKYLYVNAESAYVIAIDIGVRDSVYAVSDFNGRLLTQRAMLTKGEPEAFLRSLAGEIKDLIGAQYARTRFKAVGVSIPGLIDRDEGTLVISPNLGWKDIPVRAILEEELGYPVYVENDANAAAFAELWYGPLEEVGVRTLLFVLVVEGLGTGLIINGELHVGSRVGLGGFGHMSLDPNGPLCSCGRRGCWETLASNRATLTRYRAVTGTSIGSVTDLISLAQQGDQAALETLRATAAYLGEGIANLAHGLSPETIVIGGEIAGAWQIIGPLIREKVQSRYILPSRINLNIRPASVQRPSLFGAIPIALQHCFHPAQRFDALKRAVTPRIKLPAKVAGR</sequence>
<dbReference type="Gene3D" id="1.10.10.10">
    <property type="entry name" value="Winged helix-like DNA-binding domain superfamily/Winged helix DNA-binding domain"/>
    <property type="match status" value="1"/>
</dbReference>
<evidence type="ECO:0000259" key="2">
    <source>
        <dbReference type="Pfam" id="PF12802"/>
    </source>
</evidence>
<evidence type="ECO:0000313" key="4">
    <source>
        <dbReference type="Proteomes" id="UP000031518"/>
    </source>
</evidence>
<dbReference type="OrthoDB" id="9796533at2"/>
<comment type="similarity">
    <text evidence="1">Belongs to the ROK (NagC/XylR) family.</text>
</comment>
<reference evidence="3 4" key="2">
    <citation type="submission" date="2015-01" db="EMBL/GenBank/DDBJ databases">
        <title>Complete genome sequence of Pyrinomonas methylaliphatogenes type strain K22T.</title>
        <authorList>
            <person name="Lee K.C.Y."/>
            <person name="Power J.F."/>
            <person name="Dunfield P.F."/>
            <person name="Morgan X.C."/>
            <person name="Huttenhower C."/>
            <person name="Stott M.B."/>
        </authorList>
    </citation>
    <scope>NUCLEOTIDE SEQUENCE [LARGE SCALE GENOMIC DNA]</scope>
    <source>
        <strain evidence="3 4">K22</strain>
    </source>
</reference>
<proteinExistence type="inferred from homology"/>
<dbReference type="STRING" id="454194.PYK22_00747"/>
<evidence type="ECO:0000313" key="3">
    <source>
        <dbReference type="EMBL" id="CDM64752.1"/>
    </source>
</evidence>
<dbReference type="SUPFAM" id="SSF53067">
    <property type="entry name" value="Actin-like ATPase domain"/>
    <property type="match status" value="1"/>
</dbReference>
<dbReference type="CDD" id="cd24076">
    <property type="entry name" value="ASKHA_ATPase_ROK_BsXylR-like"/>
    <property type="match status" value="1"/>
</dbReference>
<dbReference type="Proteomes" id="UP000031518">
    <property type="component" value="Unassembled WGS sequence"/>
</dbReference>
<protein>
    <submittedName>
        <fullName evidence="3">Transcriptional regulator/sugar kinase</fullName>
    </submittedName>
</protein>
<dbReference type="Pfam" id="PF00480">
    <property type="entry name" value="ROK"/>
    <property type="match status" value="1"/>
</dbReference>
<keyword evidence="3" id="KW-0418">Kinase</keyword>
<dbReference type="Gene3D" id="3.30.420.40">
    <property type="match status" value="2"/>
</dbReference>
<dbReference type="EMBL" id="CBXV010000003">
    <property type="protein sequence ID" value="CDM64752.1"/>
    <property type="molecule type" value="Genomic_DNA"/>
</dbReference>
<reference evidence="3 4" key="1">
    <citation type="submission" date="2013-12" db="EMBL/GenBank/DDBJ databases">
        <authorList>
            <person name="Stott M."/>
        </authorList>
    </citation>
    <scope>NUCLEOTIDE SEQUENCE [LARGE SCALE GENOMIC DNA]</scope>
    <source>
        <strain evidence="3 4">K22</strain>
    </source>
</reference>
<dbReference type="InterPro" id="IPR000835">
    <property type="entry name" value="HTH_MarR-typ"/>
</dbReference>
<dbReference type="InterPro" id="IPR036388">
    <property type="entry name" value="WH-like_DNA-bd_sf"/>
</dbReference>
<dbReference type="SUPFAM" id="SSF46785">
    <property type="entry name" value="Winged helix' DNA-binding domain"/>
    <property type="match status" value="1"/>
</dbReference>
<dbReference type="GO" id="GO:0003700">
    <property type="term" value="F:DNA-binding transcription factor activity"/>
    <property type="evidence" value="ECO:0007669"/>
    <property type="project" value="InterPro"/>
</dbReference>
<gene>
    <name evidence="3" type="ORF">PYK22_00747</name>
</gene>
<accession>A0A0B6WVF3</accession>
<dbReference type="InterPro" id="IPR036390">
    <property type="entry name" value="WH_DNA-bd_sf"/>
</dbReference>
<feature type="domain" description="HTH marR-type" evidence="2">
    <location>
        <begin position="22"/>
        <end position="65"/>
    </location>
</feature>
<dbReference type="InterPro" id="IPR000600">
    <property type="entry name" value="ROK"/>
</dbReference>
<dbReference type="GO" id="GO:0016301">
    <property type="term" value="F:kinase activity"/>
    <property type="evidence" value="ECO:0007669"/>
    <property type="project" value="UniProtKB-KW"/>
</dbReference>
<organism evidence="3 4">
    <name type="scientific">Pyrinomonas methylaliphatogenes</name>
    <dbReference type="NCBI Taxonomy" id="454194"/>
    <lineage>
        <taxon>Bacteria</taxon>
        <taxon>Pseudomonadati</taxon>
        <taxon>Acidobacteriota</taxon>
        <taxon>Blastocatellia</taxon>
        <taxon>Blastocatellales</taxon>
        <taxon>Pyrinomonadaceae</taxon>
        <taxon>Pyrinomonas</taxon>
    </lineage>
</organism>
<evidence type="ECO:0000256" key="1">
    <source>
        <dbReference type="ARBA" id="ARBA00006479"/>
    </source>
</evidence>
<dbReference type="PANTHER" id="PTHR18964:SF149">
    <property type="entry name" value="BIFUNCTIONAL UDP-N-ACETYLGLUCOSAMINE 2-EPIMERASE_N-ACETYLMANNOSAMINE KINASE"/>
    <property type="match status" value="1"/>
</dbReference>
<name>A0A0B6WVF3_9BACT</name>
<keyword evidence="3" id="KW-0808">Transferase</keyword>
<dbReference type="AlphaFoldDB" id="A0A0B6WVF3"/>
<dbReference type="Pfam" id="PF12802">
    <property type="entry name" value="MarR_2"/>
    <property type="match status" value="1"/>
</dbReference>
<dbReference type="RefSeq" id="WP_083437580.1">
    <property type="nucleotide sequence ID" value="NZ_CBXV010000003.1"/>
</dbReference>